<dbReference type="InterPro" id="IPR001533">
    <property type="entry name" value="Pterin_deHydtase"/>
</dbReference>
<evidence type="ECO:0000256" key="4">
    <source>
        <dbReference type="HAMAP-Rule" id="MF_00434"/>
    </source>
</evidence>
<dbReference type="PANTHER" id="PTHR42805">
    <property type="entry name" value="PTERIN-4-ALPHA-CARBINOLAMINE DEHYDRATASE-RELATED"/>
    <property type="match status" value="1"/>
</dbReference>
<name>A0A2T4D0Q2_9GAMM</name>
<evidence type="ECO:0000313" key="6">
    <source>
        <dbReference type="Proteomes" id="UP000242087"/>
    </source>
</evidence>
<dbReference type="EC" id="4.2.1.96" evidence="4"/>
<gene>
    <name evidence="5" type="ORF">C9927_03855</name>
</gene>
<evidence type="ECO:0000313" key="5">
    <source>
        <dbReference type="EMBL" id="PTB88542.1"/>
    </source>
</evidence>
<dbReference type="EMBL" id="PYVF01000052">
    <property type="protein sequence ID" value="PTB88542.1"/>
    <property type="molecule type" value="Genomic_DNA"/>
</dbReference>
<dbReference type="InterPro" id="IPR050376">
    <property type="entry name" value="Pterin-4-alpha-carb_dehyd"/>
</dbReference>
<dbReference type="SUPFAM" id="SSF55248">
    <property type="entry name" value="PCD-like"/>
    <property type="match status" value="1"/>
</dbReference>
<keyword evidence="3 4" id="KW-0456">Lyase</keyword>
<comment type="similarity">
    <text evidence="2 4">Belongs to the pterin-4-alpha-carbinolamine dehydratase family.</text>
</comment>
<dbReference type="GO" id="GO:0006729">
    <property type="term" value="P:tetrahydrobiopterin biosynthetic process"/>
    <property type="evidence" value="ECO:0007669"/>
    <property type="project" value="InterPro"/>
</dbReference>
<dbReference type="CDD" id="cd00913">
    <property type="entry name" value="PCD_DCoH_subfamily_a"/>
    <property type="match status" value="1"/>
</dbReference>
<dbReference type="Gene3D" id="3.30.1360.20">
    <property type="entry name" value="Transcriptional coactivator/pterin dehydratase"/>
    <property type="match status" value="1"/>
</dbReference>
<proteinExistence type="inferred from homology"/>
<dbReference type="Pfam" id="PF01329">
    <property type="entry name" value="Pterin_4a"/>
    <property type="match status" value="1"/>
</dbReference>
<comment type="catalytic activity">
    <reaction evidence="1 4">
        <text>(4aS,6R)-4a-hydroxy-L-erythro-5,6,7,8-tetrahydrobiopterin = (6R)-L-erythro-6,7-dihydrobiopterin + H2O</text>
        <dbReference type="Rhea" id="RHEA:11920"/>
        <dbReference type="ChEBI" id="CHEBI:15377"/>
        <dbReference type="ChEBI" id="CHEBI:15642"/>
        <dbReference type="ChEBI" id="CHEBI:43120"/>
        <dbReference type="EC" id="4.2.1.96"/>
    </reaction>
</comment>
<dbReference type="PANTHER" id="PTHR42805:SF1">
    <property type="entry name" value="PTERIN-4-ALPHA-CARBINOLAMINE DEHYDRATASE-RELATED"/>
    <property type="match status" value="1"/>
</dbReference>
<reference evidence="5 6" key="1">
    <citation type="submission" date="2018-03" db="EMBL/GenBank/DDBJ databases">
        <title>Cross-interface Injection: A General Nanoliter Liquid Handling Method Applied to Single Cells Genome Amplification Automated Nanoliter Liquid Handling Applied to Single Cell Multiple Displacement Amplification.</title>
        <authorList>
            <person name="Yun J."/>
            <person name="Xu P."/>
            <person name="Xu J."/>
            <person name="Dai X."/>
            <person name="Wang Y."/>
            <person name="Zheng X."/>
            <person name="Cao C."/>
            <person name="Yi Q."/>
            <person name="Zhu Y."/>
            <person name="Wang L."/>
            <person name="Dong Z."/>
            <person name="Huang Y."/>
            <person name="Huang L."/>
            <person name="Du W."/>
        </authorList>
    </citation>
    <scope>NUCLEOTIDE SEQUENCE [LARGE SCALE GENOMIC DNA]</scope>
    <source>
        <strain evidence="5 6">A12-4</strain>
    </source>
</reference>
<sequence>MSELQQQKCEACNADAPQVTDEELASLMREIPDWTPVVRDGVMQLEREFKFKNFKLALAFTNRVGEVAEAEFHHPTLTTEWGKVTVTWWTHAIHGLHKNDFIMAARTDAVLADS</sequence>
<evidence type="ECO:0000256" key="1">
    <source>
        <dbReference type="ARBA" id="ARBA00001554"/>
    </source>
</evidence>
<accession>A0A2T4D0Q2</accession>
<dbReference type="AlphaFoldDB" id="A0A2T4D0Q2"/>
<dbReference type="GO" id="GO:0008124">
    <property type="term" value="F:4-alpha-hydroxytetrahydrobiopterin dehydratase activity"/>
    <property type="evidence" value="ECO:0007669"/>
    <property type="project" value="UniProtKB-UniRule"/>
</dbReference>
<comment type="caution">
    <text evidence="5">The sequence shown here is derived from an EMBL/GenBank/DDBJ whole genome shotgun (WGS) entry which is preliminary data.</text>
</comment>
<dbReference type="NCBIfam" id="NF002016">
    <property type="entry name" value="PRK00823.1-1"/>
    <property type="match status" value="1"/>
</dbReference>
<organism evidence="5 6">
    <name type="scientific">Pseudidiomarina aestuarii</name>
    <dbReference type="NCBI Taxonomy" id="624146"/>
    <lineage>
        <taxon>Bacteria</taxon>
        <taxon>Pseudomonadati</taxon>
        <taxon>Pseudomonadota</taxon>
        <taxon>Gammaproteobacteria</taxon>
        <taxon>Alteromonadales</taxon>
        <taxon>Idiomarinaceae</taxon>
        <taxon>Pseudidiomarina</taxon>
    </lineage>
</organism>
<evidence type="ECO:0000256" key="2">
    <source>
        <dbReference type="ARBA" id="ARBA00006472"/>
    </source>
</evidence>
<dbReference type="InterPro" id="IPR036428">
    <property type="entry name" value="PCD_sf"/>
</dbReference>
<dbReference type="Proteomes" id="UP000242087">
    <property type="component" value="Unassembled WGS sequence"/>
</dbReference>
<dbReference type="HAMAP" id="MF_00434">
    <property type="entry name" value="Pterin_4_alpha"/>
    <property type="match status" value="1"/>
</dbReference>
<protein>
    <recommendedName>
        <fullName evidence="4">Putative pterin-4-alpha-carbinolamine dehydratase</fullName>
        <shortName evidence="4">PHS</shortName>
        <ecNumber evidence="4">4.2.1.96</ecNumber>
    </recommendedName>
    <alternativeName>
        <fullName evidence="4">4-alpha-hydroxy-tetrahydropterin dehydratase</fullName>
    </alternativeName>
    <alternativeName>
        <fullName evidence="4">Pterin carbinolamine dehydratase</fullName>
        <shortName evidence="4">PCD</shortName>
    </alternativeName>
</protein>
<evidence type="ECO:0000256" key="3">
    <source>
        <dbReference type="ARBA" id="ARBA00023239"/>
    </source>
</evidence>